<evidence type="ECO:0000259" key="5">
    <source>
        <dbReference type="SMART" id="SM00990"/>
    </source>
</evidence>
<dbReference type="InterPro" id="IPR014883">
    <property type="entry name" value="VRR_NUC"/>
</dbReference>
<keyword evidence="4" id="KW-0812">Transmembrane</keyword>
<dbReference type="AlphaFoldDB" id="A0A7Y9WGL5"/>
<gene>
    <name evidence="6" type="ORF">GGD41_007714</name>
</gene>
<feature type="domain" description="VRR-NUC" evidence="5">
    <location>
        <begin position="79"/>
        <end position="206"/>
    </location>
</feature>
<evidence type="ECO:0000256" key="3">
    <source>
        <dbReference type="ARBA" id="ARBA00022801"/>
    </source>
</evidence>
<sequence>MSATMETIATCTTVNEDRKTYAELPPDTKGYLQEKIEYSLKAPDIINVRLPDGSNTISMLKQIVMTAAIHVDEKLADFRWQYKAEVSFDMYPEFISKGAKAPIPFLRADIEDGPGGRHSQNPFPKERVPGYLRRPDVIIVKRAADRWPGRSPIDLQGNPHIDNSLRLVEVKFPGDSWGSGQEDAYRKIAGAPGEYTHRMTVIDVSDCHGDLEKARVRALVMSPEQREAELRQKRRERQLRAPIRSKKPIPEPAWYEAWVRRAEEAGDVTVAAVWDALNGGADYLSAEMHAWLQQHAPWALTAGQWVVDKSSATWRWVDEKGNEIHRYTTSQLKTGWEAIARTTDMTWDLLKQVNWTQIGTSFIKGLVAVVAIVAGVVVVIVLAEVLLAILLALAAIVATASGAVVAALAVALGVSAAAA</sequence>
<feature type="transmembrane region" description="Helical" evidence="4">
    <location>
        <begin position="361"/>
        <end position="383"/>
    </location>
</feature>
<keyword evidence="2" id="KW-0540">Nuclease</keyword>
<accession>A0A7Y9WGL5</accession>
<feature type="transmembrane region" description="Helical" evidence="4">
    <location>
        <begin position="389"/>
        <end position="414"/>
    </location>
</feature>
<organism evidence="6 7">
    <name type="scientific">Paraburkholderia bryophila</name>
    <dbReference type="NCBI Taxonomy" id="420952"/>
    <lineage>
        <taxon>Bacteria</taxon>
        <taxon>Pseudomonadati</taxon>
        <taxon>Pseudomonadota</taxon>
        <taxon>Betaproteobacteria</taxon>
        <taxon>Burkholderiales</taxon>
        <taxon>Burkholderiaceae</taxon>
        <taxon>Paraburkholderia</taxon>
    </lineage>
</organism>
<evidence type="ECO:0000256" key="4">
    <source>
        <dbReference type="SAM" id="Phobius"/>
    </source>
</evidence>
<comment type="cofactor">
    <cofactor evidence="1">
        <name>Mg(2+)</name>
        <dbReference type="ChEBI" id="CHEBI:18420"/>
    </cofactor>
</comment>
<evidence type="ECO:0000313" key="6">
    <source>
        <dbReference type="EMBL" id="NYH20372.1"/>
    </source>
</evidence>
<reference evidence="6 7" key="1">
    <citation type="submission" date="2020-07" db="EMBL/GenBank/DDBJ databases">
        <title>Exploring microbial biodiversity for novel pathways involved in the catabolism of aromatic compounds derived from lignin.</title>
        <authorList>
            <person name="Elkins J."/>
        </authorList>
    </citation>
    <scope>NUCLEOTIDE SEQUENCE [LARGE SCALE GENOMIC DNA]</scope>
    <source>
        <strain evidence="6 7">H2C3B</strain>
    </source>
</reference>
<dbReference type="GO" id="GO:0016788">
    <property type="term" value="F:hydrolase activity, acting on ester bonds"/>
    <property type="evidence" value="ECO:0007669"/>
    <property type="project" value="InterPro"/>
</dbReference>
<dbReference type="GO" id="GO:0004518">
    <property type="term" value="F:nuclease activity"/>
    <property type="evidence" value="ECO:0007669"/>
    <property type="project" value="UniProtKB-KW"/>
</dbReference>
<name>A0A7Y9WGL5_9BURK</name>
<dbReference type="EMBL" id="JACCAU010000002">
    <property type="protein sequence ID" value="NYH20372.1"/>
    <property type="molecule type" value="Genomic_DNA"/>
</dbReference>
<protein>
    <recommendedName>
        <fullName evidence="5">VRR-NUC domain-containing protein</fullName>
    </recommendedName>
</protein>
<evidence type="ECO:0000256" key="1">
    <source>
        <dbReference type="ARBA" id="ARBA00001946"/>
    </source>
</evidence>
<dbReference type="RefSeq" id="WP_179703997.1">
    <property type="nucleotide sequence ID" value="NZ_JACCAU010000002.1"/>
</dbReference>
<keyword evidence="4" id="KW-0472">Membrane</keyword>
<proteinExistence type="predicted"/>
<comment type="caution">
    <text evidence="6">The sequence shown here is derived from an EMBL/GenBank/DDBJ whole genome shotgun (WGS) entry which is preliminary data.</text>
</comment>
<evidence type="ECO:0000313" key="7">
    <source>
        <dbReference type="Proteomes" id="UP000572540"/>
    </source>
</evidence>
<evidence type="ECO:0000256" key="2">
    <source>
        <dbReference type="ARBA" id="ARBA00022722"/>
    </source>
</evidence>
<keyword evidence="4" id="KW-1133">Transmembrane helix</keyword>
<keyword evidence="3" id="KW-0378">Hydrolase</keyword>
<dbReference type="SMART" id="SM00990">
    <property type="entry name" value="VRR_NUC"/>
    <property type="match status" value="1"/>
</dbReference>
<dbReference type="Proteomes" id="UP000572540">
    <property type="component" value="Unassembled WGS sequence"/>
</dbReference>